<dbReference type="EMBL" id="CM007378">
    <property type="protein sequence ID" value="OIV92628.1"/>
    <property type="molecule type" value="Genomic_DNA"/>
</dbReference>
<gene>
    <name evidence="3" type="ORF">TanjilG_17979</name>
</gene>
<dbReference type="OMA" id="MKMGKPN"/>
<feature type="compositionally biased region" description="Basic and acidic residues" evidence="1">
    <location>
        <begin position="309"/>
        <end position="318"/>
    </location>
</feature>
<dbReference type="Gramene" id="OIV92628">
    <property type="protein sequence ID" value="OIV92628"/>
    <property type="gene ID" value="TanjilG_17979"/>
</dbReference>
<feature type="compositionally biased region" description="Basic residues" evidence="1">
    <location>
        <begin position="279"/>
        <end position="288"/>
    </location>
</feature>
<accession>A0A1J7GSM1</accession>
<dbReference type="PANTHER" id="PTHR43456">
    <property type="entry name" value="RIESKE (2FE-2S) DOMAIN-CONTAINING PROTEIN"/>
    <property type="match status" value="1"/>
</dbReference>
<feature type="compositionally biased region" description="Basic and acidic residues" evidence="1">
    <location>
        <begin position="263"/>
        <end position="278"/>
    </location>
</feature>
<feature type="compositionally biased region" description="Basic and acidic residues" evidence="1">
    <location>
        <begin position="374"/>
        <end position="390"/>
    </location>
</feature>
<reference evidence="3 4" key="1">
    <citation type="journal article" date="2017" name="Plant Biotechnol. J.">
        <title>A comprehensive draft genome sequence for lupin (Lupinus angustifolius), an emerging health food: insights into plant-microbe interactions and legume evolution.</title>
        <authorList>
            <person name="Hane J.K."/>
            <person name="Ming Y."/>
            <person name="Kamphuis L.G."/>
            <person name="Nelson M.N."/>
            <person name="Garg G."/>
            <person name="Atkins C.A."/>
            <person name="Bayer P.E."/>
            <person name="Bravo A."/>
            <person name="Bringans S."/>
            <person name="Cannon S."/>
            <person name="Edwards D."/>
            <person name="Foley R."/>
            <person name="Gao L.L."/>
            <person name="Harrison M.J."/>
            <person name="Huang W."/>
            <person name="Hurgobin B."/>
            <person name="Li S."/>
            <person name="Liu C.W."/>
            <person name="McGrath A."/>
            <person name="Morahan G."/>
            <person name="Murray J."/>
            <person name="Weller J."/>
            <person name="Jian J."/>
            <person name="Singh K.B."/>
        </authorList>
    </citation>
    <scope>NUCLEOTIDE SEQUENCE [LARGE SCALE GENOMIC DNA]</scope>
    <source>
        <strain evidence="4">cv. Tanjil</strain>
        <tissue evidence="3">Whole plant</tissue>
    </source>
</reference>
<feature type="compositionally biased region" description="Basic and acidic residues" evidence="1">
    <location>
        <begin position="225"/>
        <end position="249"/>
    </location>
</feature>
<feature type="domain" description="Nucleoplasmin-like" evidence="2">
    <location>
        <begin position="1"/>
        <end position="91"/>
    </location>
</feature>
<sequence>GIEVKPGKPIPYHADNVQGKLHVTQATLGTGSSVEKSILQCSSGHKSAVFLCSLLPNKIESCPLNLEFDDDDLVAFSVIGPRSIHLSGYFVADDGDDLRDDYEYDSFGEDVEGTETEESSEYDSEDGFDFIDGSDVDIYRSSSLPNSGVVIEEIVDEDKPDAGDDPAKQSKKKKQAARLKEKDNKSSQLPIVVGDETVPPNLESEHDVEESEDEDGFPISASQKSKFDNPKEEAETKEGHAPKKTDKTSKKGKQVDQSAGLKRKVESADDDVQRQDGKKKNKKDKLKKHGEGGSAHVAGSINEAIVTTPDEKHSEEVRTTLNTNNASEAKDGQQDGNLSNKELLVEKKNKKKKKKKAKESEGDATANEIATAVENKDLSTSEKKGKKNTEDIPSQVRSFPNGLVIEELSMGKPDGKRATPGKKDGCIVCPTTDSTFDLRTGDIKEWYPKNPVLRVLTPALRKLFVFPVKTDEQNIYISVQGGVTSDASAEIVFSGKAQPGVTASNVNVDEVRMVVDESEGGFGFTERNELINGKAATIGFFLLLDFELLTGKGLLKGTGFLDFLYSASNALN</sequence>
<protein>
    <recommendedName>
        <fullName evidence="2">Nucleoplasmin-like domain-containing protein</fullName>
    </recommendedName>
</protein>
<evidence type="ECO:0000259" key="2">
    <source>
        <dbReference type="Pfam" id="PF17800"/>
    </source>
</evidence>
<dbReference type="AlphaFoldDB" id="A0A1J7GSM1"/>
<evidence type="ECO:0000256" key="1">
    <source>
        <dbReference type="SAM" id="MobiDB-lite"/>
    </source>
</evidence>
<feature type="region of interest" description="Disordered" evidence="1">
    <location>
        <begin position="155"/>
        <end position="400"/>
    </location>
</feature>
<dbReference type="GO" id="GO:0051537">
    <property type="term" value="F:2 iron, 2 sulfur cluster binding"/>
    <property type="evidence" value="ECO:0007669"/>
    <property type="project" value="InterPro"/>
</dbReference>
<dbReference type="InterPro" id="IPR036922">
    <property type="entry name" value="Rieske_2Fe-2S_sf"/>
</dbReference>
<keyword evidence="4" id="KW-1185">Reference proteome</keyword>
<evidence type="ECO:0000313" key="3">
    <source>
        <dbReference type="EMBL" id="OIV92628.1"/>
    </source>
</evidence>
<feature type="compositionally biased region" description="Basic residues" evidence="1">
    <location>
        <begin position="348"/>
        <end position="357"/>
    </location>
</feature>
<dbReference type="Proteomes" id="UP000188354">
    <property type="component" value="Chromosome LG18"/>
</dbReference>
<dbReference type="PANTHER" id="PTHR43456:SF2">
    <property type="entry name" value="RIESKE (2FE-2S) DOMAIN-CONTAINING PROTEIN"/>
    <property type="match status" value="1"/>
</dbReference>
<proteinExistence type="predicted"/>
<dbReference type="STRING" id="3871.A0A1J7GSM1"/>
<feature type="compositionally biased region" description="Acidic residues" evidence="1">
    <location>
        <begin position="206"/>
        <end position="216"/>
    </location>
</feature>
<name>A0A1J7GSM1_LUPAN</name>
<dbReference type="InterPro" id="IPR041232">
    <property type="entry name" value="NPL"/>
</dbReference>
<evidence type="ECO:0000313" key="4">
    <source>
        <dbReference type="Proteomes" id="UP000188354"/>
    </source>
</evidence>
<organism evidence="3 4">
    <name type="scientific">Lupinus angustifolius</name>
    <name type="common">Narrow-leaved blue lupine</name>
    <dbReference type="NCBI Taxonomy" id="3871"/>
    <lineage>
        <taxon>Eukaryota</taxon>
        <taxon>Viridiplantae</taxon>
        <taxon>Streptophyta</taxon>
        <taxon>Embryophyta</taxon>
        <taxon>Tracheophyta</taxon>
        <taxon>Spermatophyta</taxon>
        <taxon>Magnoliopsida</taxon>
        <taxon>eudicotyledons</taxon>
        <taxon>Gunneridae</taxon>
        <taxon>Pentapetalae</taxon>
        <taxon>rosids</taxon>
        <taxon>fabids</taxon>
        <taxon>Fabales</taxon>
        <taxon>Fabaceae</taxon>
        <taxon>Papilionoideae</taxon>
        <taxon>50 kb inversion clade</taxon>
        <taxon>genistoids sensu lato</taxon>
        <taxon>core genistoids</taxon>
        <taxon>Genisteae</taxon>
        <taxon>Lupinus</taxon>
    </lineage>
</organism>
<dbReference type="SUPFAM" id="SSF103511">
    <property type="entry name" value="Chlorophyll a-b binding protein"/>
    <property type="match status" value="1"/>
</dbReference>
<dbReference type="SUPFAM" id="SSF50022">
    <property type="entry name" value="ISP domain"/>
    <property type="match status" value="1"/>
</dbReference>
<feature type="non-terminal residue" evidence="3">
    <location>
        <position position="1"/>
    </location>
</feature>
<dbReference type="Gene3D" id="2.60.120.340">
    <property type="entry name" value="Nucleoplasmin core domain"/>
    <property type="match status" value="1"/>
</dbReference>
<dbReference type="Pfam" id="PF17800">
    <property type="entry name" value="NPL"/>
    <property type="match status" value="1"/>
</dbReference>
<feature type="region of interest" description="Disordered" evidence="1">
    <location>
        <begin position="102"/>
        <end position="127"/>
    </location>
</feature>